<dbReference type="PANTHER" id="PTHR30457">
    <property type="entry name" value="5'-NUCLEOTIDASE SURE"/>
    <property type="match status" value="1"/>
</dbReference>
<dbReference type="HAMAP" id="MF_00060">
    <property type="entry name" value="SurE"/>
    <property type="match status" value="1"/>
</dbReference>
<dbReference type="STRING" id="906689.A0A2I0VPV6"/>
<dbReference type="GO" id="GO:0008252">
    <property type="term" value="F:nucleotidase activity"/>
    <property type="evidence" value="ECO:0007669"/>
    <property type="project" value="InterPro"/>
</dbReference>
<keyword evidence="6" id="KW-1185">Reference proteome</keyword>
<dbReference type="Proteomes" id="UP000233837">
    <property type="component" value="Unassembled WGS sequence"/>
</dbReference>
<evidence type="ECO:0000313" key="6">
    <source>
        <dbReference type="Proteomes" id="UP000233837"/>
    </source>
</evidence>
<keyword evidence="3" id="KW-0378">Hydrolase</keyword>
<organism evidence="5 6">
    <name type="scientific">Dendrobium catenatum</name>
    <dbReference type="NCBI Taxonomy" id="906689"/>
    <lineage>
        <taxon>Eukaryota</taxon>
        <taxon>Viridiplantae</taxon>
        <taxon>Streptophyta</taxon>
        <taxon>Embryophyta</taxon>
        <taxon>Tracheophyta</taxon>
        <taxon>Spermatophyta</taxon>
        <taxon>Magnoliopsida</taxon>
        <taxon>Liliopsida</taxon>
        <taxon>Asparagales</taxon>
        <taxon>Orchidaceae</taxon>
        <taxon>Epidendroideae</taxon>
        <taxon>Malaxideae</taxon>
        <taxon>Dendrobiinae</taxon>
        <taxon>Dendrobium</taxon>
    </lineage>
</organism>
<dbReference type="InterPro" id="IPR030048">
    <property type="entry name" value="SurE"/>
</dbReference>
<sequence length="323" mass="34835">MEAGSYAEAEATGRPTVLVTNDDGIDALGLQHLVQLLVAANRYRVLVCAPDVDNSGVSHSITWRRAVCAKQVEIKGASAFAVSGTPSDCASLGISGVLFSGLVPDLVVSGVNIGNNCGYHVSVITFVYSGTVAGAREAFLNGVPSIAISYDWVGGKSNVQDLKLAVEVCLPVINAVLTELKNKTYPKGSFLNIDVPTDVANHKGFKITKQGTYMIRIGWKQTHVNTPATESYQTASIEGNTVVDTEMDVVSAPLQDQLLFKRSVSRLSFEQKDDEDTDYWSLQNGYVTITPLGALSLTEIEDVTYFKDWLRHLVDYSTSSSSL</sequence>
<name>A0A2I0VPV6_9ASPA</name>
<comment type="similarity">
    <text evidence="1">Belongs to the SurE nucleotidase family.</text>
</comment>
<dbReference type="AlphaFoldDB" id="A0A2I0VPV6"/>
<gene>
    <name evidence="5" type="ORF">MA16_Dca012168</name>
</gene>
<dbReference type="InterPro" id="IPR002828">
    <property type="entry name" value="SurE-like_Pase/nucleotidase"/>
</dbReference>
<dbReference type="Pfam" id="PF01975">
    <property type="entry name" value="SurE"/>
    <property type="match status" value="1"/>
</dbReference>
<reference evidence="5 6" key="2">
    <citation type="journal article" date="2017" name="Nature">
        <title>The Apostasia genome and the evolution of orchids.</title>
        <authorList>
            <person name="Zhang G.Q."/>
            <person name="Liu K.W."/>
            <person name="Li Z."/>
            <person name="Lohaus R."/>
            <person name="Hsiao Y.Y."/>
            <person name="Niu S.C."/>
            <person name="Wang J.Y."/>
            <person name="Lin Y.C."/>
            <person name="Xu Q."/>
            <person name="Chen L.J."/>
            <person name="Yoshida K."/>
            <person name="Fujiwara S."/>
            <person name="Wang Z.W."/>
            <person name="Zhang Y.Q."/>
            <person name="Mitsuda N."/>
            <person name="Wang M."/>
            <person name="Liu G.H."/>
            <person name="Pecoraro L."/>
            <person name="Huang H.X."/>
            <person name="Xiao X.J."/>
            <person name="Lin M."/>
            <person name="Wu X.Y."/>
            <person name="Wu W.L."/>
            <person name="Chen Y.Y."/>
            <person name="Chang S.B."/>
            <person name="Sakamoto S."/>
            <person name="Ohme-Takagi M."/>
            <person name="Yagi M."/>
            <person name="Zeng S.J."/>
            <person name="Shen C.Y."/>
            <person name="Yeh C.M."/>
            <person name="Luo Y.B."/>
            <person name="Tsai W.C."/>
            <person name="Van de Peer Y."/>
            <person name="Liu Z.J."/>
        </authorList>
    </citation>
    <scope>NUCLEOTIDE SEQUENCE [LARGE SCALE GENOMIC DNA]</scope>
    <source>
        <tissue evidence="5">The whole plant</tissue>
    </source>
</reference>
<dbReference type="EMBL" id="KZ503341">
    <property type="protein sequence ID" value="PKU65446.1"/>
    <property type="molecule type" value="Genomic_DNA"/>
</dbReference>
<evidence type="ECO:0000256" key="3">
    <source>
        <dbReference type="ARBA" id="ARBA00022801"/>
    </source>
</evidence>
<proteinExistence type="inferred from homology"/>
<dbReference type="SUPFAM" id="SSF64167">
    <property type="entry name" value="SurE-like"/>
    <property type="match status" value="1"/>
</dbReference>
<protein>
    <submittedName>
        <fullName evidence="5">5'-nucleotidase</fullName>
    </submittedName>
</protein>
<evidence type="ECO:0000313" key="5">
    <source>
        <dbReference type="EMBL" id="PKU65446.1"/>
    </source>
</evidence>
<dbReference type="NCBIfam" id="TIGR00087">
    <property type="entry name" value="surE"/>
    <property type="match status" value="1"/>
</dbReference>
<dbReference type="Gene3D" id="3.40.1210.10">
    <property type="entry name" value="Survival protein SurE-like phosphatase/nucleotidase"/>
    <property type="match status" value="1"/>
</dbReference>
<evidence type="ECO:0000256" key="1">
    <source>
        <dbReference type="ARBA" id="ARBA00011062"/>
    </source>
</evidence>
<dbReference type="GO" id="GO:0046872">
    <property type="term" value="F:metal ion binding"/>
    <property type="evidence" value="ECO:0007669"/>
    <property type="project" value="UniProtKB-KW"/>
</dbReference>
<dbReference type="GO" id="GO:0005829">
    <property type="term" value="C:cytosol"/>
    <property type="evidence" value="ECO:0007669"/>
    <property type="project" value="TreeGrafter"/>
</dbReference>
<dbReference type="PANTHER" id="PTHR30457:SF0">
    <property type="entry name" value="PHOSPHATASE, PUTATIVE (AFU_ORTHOLOGUE AFUA_4G01070)-RELATED"/>
    <property type="match status" value="1"/>
</dbReference>
<evidence type="ECO:0000256" key="2">
    <source>
        <dbReference type="ARBA" id="ARBA00022723"/>
    </source>
</evidence>
<reference evidence="5 6" key="1">
    <citation type="journal article" date="2016" name="Sci. Rep.">
        <title>The Dendrobium catenatum Lindl. genome sequence provides insights into polysaccharide synthase, floral development and adaptive evolution.</title>
        <authorList>
            <person name="Zhang G.Q."/>
            <person name="Xu Q."/>
            <person name="Bian C."/>
            <person name="Tsai W.C."/>
            <person name="Yeh C.M."/>
            <person name="Liu K.W."/>
            <person name="Yoshida K."/>
            <person name="Zhang L.S."/>
            <person name="Chang S.B."/>
            <person name="Chen F."/>
            <person name="Shi Y."/>
            <person name="Su Y.Y."/>
            <person name="Zhang Y.Q."/>
            <person name="Chen L.J."/>
            <person name="Yin Y."/>
            <person name="Lin M."/>
            <person name="Huang H."/>
            <person name="Deng H."/>
            <person name="Wang Z.W."/>
            <person name="Zhu S.L."/>
            <person name="Zhao X."/>
            <person name="Deng C."/>
            <person name="Niu S.C."/>
            <person name="Huang J."/>
            <person name="Wang M."/>
            <person name="Liu G.H."/>
            <person name="Yang H.J."/>
            <person name="Xiao X.J."/>
            <person name="Hsiao Y.Y."/>
            <person name="Wu W.L."/>
            <person name="Chen Y.Y."/>
            <person name="Mitsuda N."/>
            <person name="Ohme-Takagi M."/>
            <person name="Luo Y.B."/>
            <person name="Van de Peer Y."/>
            <person name="Liu Z.J."/>
        </authorList>
    </citation>
    <scope>NUCLEOTIDE SEQUENCE [LARGE SCALE GENOMIC DNA]</scope>
    <source>
        <tissue evidence="5">The whole plant</tissue>
    </source>
</reference>
<feature type="domain" description="Survival protein SurE-like phosphatase/nucleotidase" evidence="4">
    <location>
        <begin position="17"/>
        <end position="213"/>
    </location>
</feature>
<evidence type="ECO:0000259" key="4">
    <source>
        <dbReference type="Pfam" id="PF01975"/>
    </source>
</evidence>
<dbReference type="InterPro" id="IPR036523">
    <property type="entry name" value="SurE-like_sf"/>
</dbReference>
<accession>A0A2I0VPV6</accession>
<keyword evidence="2" id="KW-0479">Metal-binding</keyword>